<dbReference type="Gene3D" id="6.10.250.870">
    <property type="match status" value="1"/>
</dbReference>
<dbReference type="eggNOG" id="COG0457">
    <property type="taxonomic scope" value="Bacteria"/>
</dbReference>
<feature type="compositionally biased region" description="Basic and acidic residues" evidence="1">
    <location>
        <begin position="7"/>
        <end position="20"/>
    </location>
</feature>
<evidence type="ECO:0000313" key="2">
    <source>
        <dbReference type="EMBL" id="ABW27897.1"/>
    </source>
</evidence>
<dbReference type="Pfam" id="PF12058">
    <property type="entry name" value="PipX"/>
    <property type="match status" value="1"/>
</dbReference>
<organism evidence="2 3">
    <name type="scientific">Acaryochloris marina (strain MBIC 11017)</name>
    <dbReference type="NCBI Taxonomy" id="329726"/>
    <lineage>
        <taxon>Bacteria</taxon>
        <taxon>Bacillati</taxon>
        <taxon>Cyanobacteriota</taxon>
        <taxon>Cyanophyceae</taxon>
        <taxon>Acaryochloridales</taxon>
        <taxon>Acaryochloridaceae</taxon>
        <taxon>Acaryochloris</taxon>
    </lineage>
</organism>
<accession>B0CBB2</accession>
<reference evidence="2 3" key="1">
    <citation type="journal article" date="2008" name="Proc. Natl. Acad. Sci. U.S.A.">
        <title>Niche adaptation and genome expansion in the chlorophyll d-producing cyanobacterium Acaryochloris marina.</title>
        <authorList>
            <person name="Swingley W.D."/>
            <person name="Chen M."/>
            <person name="Cheung P.C."/>
            <person name="Conrad A.L."/>
            <person name="Dejesa L.C."/>
            <person name="Hao J."/>
            <person name="Honchak B.M."/>
            <person name="Karbach L.E."/>
            <person name="Kurdoglu A."/>
            <person name="Lahiri S."/>
            <person name="Mastrian S.D."/>
            <person name="Miyashita H."/>
            <person name="Page L."/>
            <person name="Ramakrishna P."/>
            <person name="Satoh S."/>
            <person name="Sattley W.M."/>
            <person name="Shimada Y."/>
            <person name="Taylor H.L."/>
            <person name="Tomo T."/>
            <person name="Tsuchiya T."/>
            <person name="Wang Z.T."/>
            <person name="Raymond J."/>
            <person name="Mimuro M."/>
            <person name="Blankenship R.E."/>
            <person name="Touchman J.W."/>
        </authorList>
    </citation>
    <scope>NUCLEOTIDE SEQUENCE [LARGE SCALE GENOMIC DNA]</scope>
    <source>
        <strain evidence="3">MBIC 11017</strain>
    </source>
</reference>
<name>B0CBB2_ACAM1</name>
<sequence>MSSYSDHLNDLSRERSHKETPGNTSSAVSETYLSHPVFGLLVNLCIIDMQSALYASLYAKRLFFLVTASNAGLEINNISRDNARVALEKRLAVLRKSGFNQDYEQLKGIYKNTFSG</sequence>
<dbReference type="Gene3D" id="2.30.30.660">
    <property type="entry name" value="Protein of unknown function (DUF3539)"/>
    <property type="match status" value="1"/>
</dbReference>
<dbReference type="HOGENOM" id="CLU_168735_0_0_3"/>
<evidence type="ECO:0000313" key="3">
    <source>
        <dbReference type="Proteomes" id="UP000000268"/>
    </source>
</evidence>
<dbReference type="RefSeq" id="WP_012163333.1">
    <property type="nucleotide sequence ID" value="NC_009925.1"/>
</dbReference>
<dbReference type="OrthoDB" id="531370at2"/>
<protein>
    <submittedName>
        <fullName evidence="2">Uncharacterized protein</fullName>
    </submittedName>
</protein>
<dbReference type="EMBL" id="CP000828">
    <property type="protein sequence ID" value="ABW27897.1"/>
    <property type="molecule type" value="Genomic_DNA"/>
</dbReference>
<dbReference type="Proteomes" id="UP000000268">
    <property type="component" value="Chromosome"/>
</dbReference>
<gene>
    <name evidence="2" type="ordered locus">AM1_2898</name>
</gene>
<dbReference type="AlphaFoldDB" id="B0CBB2"/>
<feature type="region of interest" description="Disordered" evidence="1">
    <location>
        <begin position="1"/>
        <end position="27"/>
    </location>
</feature>
<dbReference type="STRING" id="329726.AM1_2898"/>
<evidence type="ECO:0000256" key="1">
    <source>
        <dbReference type="SAM" id="MobiDB-lite"/>
    </source>
</evidence>
<keyword evidence="3" id="KW-1185">Reference proteome</keyword>
<dbReference type="InterPro" id="IPR021926">
    <property type="entry name" value="PipX"/>
</dbReference>
<dbReference type="KEGG" id="amr:AM1_2898"/>
<proteinExistence type="predicted"/>